<organism evidence="1">
    <name type="scientific">marine sediment metagenome</name>
    <dbReference type="NCBI Taxonomy" id="412755"/>
    <lineage>
        <taxon>unclassified sequences</taxon>
        <taxon>metagenomes</taxon>
        <taxon>ecological metagenomes</taxon>
    </lineage>
</organism>
<evidence type="ECO:0000313" key="1">
    <source>
        <dbReference type="EMBL" id="GAF84847.1"/>
    </source>
</evidence>
<proteinExistence type="predicted"/>
<comment type="caution">
    <text evidence="1">The sequence shown here is derived from an EMBL/GenBank/DDBJ whole genome shotgun (WGS) entry which is preliminary data.</text>
</comment>
<gene>
    <name evidence="1" type="ORF">S01H1_04538</name>
</gene>
<protein>
    <submittedName>
        <fullName evidence="1">Uncharacterized protein</fullName>
    </submittedName>
</protein>
<accession>X0T9H3</accession>
<reference evidence="1" key="1">
    <citation type="journal article" date="2014" name="Front. Microbiol.">
        <title>High frequency of phylogenetically diverse reductive dehalogenase-homologous genes in deep subseafloor sedimentary metagenomes.</title>
        <authorList>
            <person name="Kawai M."/>
            <person name="Futagami T."/>
            <person name="Toyoda A."/>
            <person name="Takaki Y."/>
            <person name="Nishi S."/>
            <person name="Hori S."/>
            <person name="Arai W."/>
            <person name="Tsubouchi T."/>
            <person name="Morono Y."/>
            <person name="Uchiyama I."/>
            <person name="Ito T."/>
            <person name="Fujiyama A."/>
            <person name="Inagaki F."/>
            <person name="Takami H."/>
        </authorList>
    </citation>
    <scope>NUCLEOTIDE SEQUENCE</scope>
    <source>
        <strain evidence="1">Expedition CK06-06</strain>
    </source>
</reference>
<dbReference type="AlphaFoldDB" id="X0T9H3"/>
<name>X0T9H3_9ZZZZ</name>
<dbReference type="EMBL" id="BARS01002393">
    <property type="protein sequence ID" value="GAF84847.1"/>
    <property type="molecule type" value="Genomic_DNA"/>
</dbReference>
<sequence length="47" mass="5537">MVRKNPKEYSSVGLKKTTIKKLSKYKIHPNQSMQEVIKKFLDEKEGK</sequence>